<dbReference type="AlphaFoldDB" id="R7TEP7"/>
<accession>R7TEP7</accession>
<dbReference type="PANTHER" id="PTHR39217:SF1">
    <property type="entry name" value="GLUTATHIONE SYNTHETASE"/>
    <property type="match status" value="1"/>
</dbReference>
<evidence type="ECO:0000313" key="1">
    <source>
        <dbReference type="EMBL" id="ELT91962.1"/>
    </source>
</evidence>
<name>R7TEP7_CAPTE</name>
<reference evidence="3" key="1">
    <citation type="submission" date="2012-12" db="EMBL/GenBank/DDBJ databases">
        <authorList>
            <person name="Hellsten U."/>
            <person name="Grimwood J."/>
            <person name="Chapman J.A."/>
            <person name="Shapiro H."/>
            <person name="Aerts A."/>
            <person name="Otillar R.P."/>
            <person name="Terry A.Y."/>
            <person name="Boore J.L."/>
            <person name="Simakov O."/>
            <person name="Marletaz F."/>
            <person name="Cho S.-J."/>
            <person name="Edsinger-Gonzales E."/>
            <person name="Havlak P."/>
            <person name="Kuo D.-H."/>
            <person name="Larsson T."/>
            <person name="Lv J."/>
            <person name="Arendt D."/>
            <person name="Savage R."/>
            <person name="Osoegawa K."/>
            <person name="de Jong P."/>
            <person name="Lindberg D.R."/>
            <person name="Seaver E.C."/>
            <person name="Weisblat D.A."/>
            <person name="Putnam N.H."/>
            <person name="Grigoriev I.V."/>
            <person name="Rokhsar D.S."/>
        </authorList>
    </citation>
    <scope>NUCLEOTIDE SEQUENCE</scope>
    <source>
        <strain evidence="3">I ESC-2004</strain>
    </source>
</reference>
<protein>
    <submittedName>
        <fullName evidence="1 2">Uncharacterized protein</fullName>
    </submittedName>
</protein>
<dbReference type="Proteomes" id="UP000014760">
    <property type="component" value="Unassembled WGS sequence"/>
</dbReference>
<dbReference type="HOGENOM" id="CLU_070819_0_1_1"/>
<evidence type="ECO:0000313" key="3">
    <source>
        <dbReference type="Proteomes" id="UP000014760"/>
    </source>
</evidence>
<dbReference type="OrthoDB" id="406765at2759"/>
<proteinExistence type="predicted"/>
<gene>
    <name evidence="1" type="ORF">CAPTEDRAFT_216496</name>
</gene>
<sequence length="334" mass="37966">MPCLYNRGTYSDERQLDAEYEENIRIEEIPQNALNTKMNIAFATYAKDGTPEGFNYSMSGDDSLAEELRVRGFTATSLPWDQPEVDWTQFNAVILRRTWDYHLHYEKFLAWLNDLEKKGVTVLNPIHVLRWNSKKTYLSELKDRGANIIDTVFVECQSDVPSLISIMVESGWTKAVFKPVVGISGHQVHKVLNLRNATDKQSIFEKMVRDGHGVLVQEYMESVDTSGEVSLVYLNGKYSHALWMKPRSDSSRGICQGNDVMRLEPDLAALATADDVMKALPWKQPPVYARVDVIEDSVKGGYALMEVEMVEPQLYLEGHSVIRMANLIEHILCA</sequence>
<dbReference type="EMBL" id="KB310317">
    <property type="protein sequence ID" value="ELT91962.1"/>
    <property type="molecule type" value="Genomic_DNA"/>
</dbReference>
<dbReference type="EnsemblMetazoa" id="CapteT216496">
    <property type="protein sequence ID" value="CapteP216496"/>
    <property type="gene ID" value="CapteG216496"/>
</dbReference>
<dbReference type="InterPro" id="IPR053191">
    <property type="entry name" value="DcsG_Biosynth_Enzyme"/>
</dbReference>
<dbReference type="PANTHER" id="PTHR39217">
    <property type="match status" value="1"/>
</dbReference>
<reference evidence="1 3" key="2">
    <citation type="journal article" date="2013" name="Nature">
        <title>Insights into bilaterian evolution from three spiralian genomes.</title>
        <authorList>
            <person name="Simakov O."/>
            <person name="Marletaz F."/>
            <person name="Cho S.J."/>
            <person name="Edsinger-Gonzales E."/>
            <person name="Havlak P."/>
            <person name="Hellsten U."/>
            <person name="Kuo D.H."/>
            <person name="Larsson T."/>
            <person name="Lv J."/>
            <person name="Arendt D."/>
            <person name="Savage R."/>
            <person name="Osoegawa K."/>
            <person name="de Jong P."/>
            <person name="Grimwood J."/>
            <person name="Chapman J.A."/>
            <person name="Shapiro H."/>
            <person name="Aerts A."/>
            <person name="Otillar R.P."/>
            <person name="Terry A.Y."/>
            <person name="Boore J.L."/>
            <person name="Grigoriev I.V."/>
            <person name="Lindberg D.R."/>
            <person name="Seaver E.C."/>
            <person name="Weisblat D.A."/>
            <person name="Putnam N.H."/>
            <person name="Rokhsar D.S."/>
        </authorList>
    </citation>
    <scope>NUCLEOTIDE SEQUENCE</scope>
    <source>
        <strain evidence="1 3">I ESC-2004</strain>
    </source>
</reference>
<dbReference type="STRING" id="283909.R7TEP7"/>
<dbReference type="SUPFAM" id="SSF56059">
    <property type="entry name" value="Glutathione synthetase ATP-binding domain-like"/>
    <property type="match status" value="1"/>
</dbReference>
<dbReference type="EMBL" id="AMQN01000373">
    <property type="status" value="NOT_ANNOTATED_CDS"/>
    <property type="molecule type" value="Genomic_DNA"/>
</dbReference>
<evidence type="ECO:0000313" key="2">
    <source>
        <dbReference type="EnsemblMetazoa" id="CapteP216496"/>
    </source>
</evidence>
<reference evidence="2" key="3">
    <citation type="submission" date="2015-06" db="UniProtKB">
        <authorList>
            <consortium name="EnsemblMetazoa"/>
        </authorList>
    </citation>
    <scope>IDENTIFICATION</scope>
</reference>
<keyword evidence="3" id="KW-1185">Reference proteome</keyword>
<dbReference type="OMA" id="TWDYHRR"/>
<dbReference type="EMBL" id="AMQN01000374">
    <property type="status" value="NOT_ANNOTATED_CDS"/>
    <property type="molecule type" value="Genomic_DNA"/>
</dbReference>
<organism evidence="1">
    <name type="scientific">Capitella teleta</name>
    <name type="common">Polychaete worm</name>
    <dbReference type="NCBI Taxonomy" id="283909"/>
    <lineage>
        <taxon>Eukaryota</taxon>
        <taxon>Metazoa</taxon>
        <taxon>Spiralia</taxon>
        <taxon>Lophotrochozoa</taxon>
        <taxon>Annelida</taxon>
        <taxon>Polychaeta</taxon>
        <taxon>Sedentaria</taxon>
        <taxon>Scolecida</taxon>
        <taxon>Capitellidae</taxon>
        <taxon>Capitella</taxon>
    </lineage>
</organism>